<reference evidence="1" key="1">
    <citation type="submission" date="2020-05" db="EMBL/GenBank/DDBJ databases">
        <title>Large-scale comparative analyses of tick genomes elucidate their genetic diversity and vector capacities.</title>
        <authorList>
            <person name="Jia N."/>
            <person name="Wang J."/>
            <person name="Shi W."/>
            <person name="Du L."/>
            <person name="Sun Y."/>
            <person name="Zhan W."/>
            <person name="Jiang J."/>
            <person name="Wang Q."/>
            <person name="Zhang B."/>
            <person name="Ji P."/>
            <person name="Sakyi L.B."/>
            <person name="Cui X."/>
            <person name="Yuan T."/>
            <person name="Jiang B."/>
            <person name="Yang W."/>
            <person name="Lam T.T.-Y."/>
            <person name="Chang Q."/>
            <person name="Ding S."/>
            <person name="Wang X."/>
            <person name="Zhu J."/>
            <person name="Ruan X."/>
            <person name="Zhao L."/>
            <person name="Wei J."/>
            <person name="Que T."/>
            <person name="Du C."/>
            <person name="Cheng J."/>
            <person name="Dai P."/>
            <person name="Han X."/>
            <person name="Huang E."/>
            <person name="Gao Y."/>
            <person name="Liu J."/>
            <person name="Shao H."/>
            <person name="Ye R."/>
            <person name="Li L."/>
            <person name="Wei W."/>
            <person name="Wang X."/>
            <person name="Wang C."/>
            <person name="Yang T."/>
            <person name="Huo Q."/>
            <person name="Li W."/>
            <person name="Guo W."/>
            <person name="Chen H."/>
            <person name="Zhou L."/>
            <person name="Ni X."/>
            <person name="Tian J."/>
            <person name="Zhou Y."/>
            <person name="Sheng Y."/>
            <person name="Liu T."/>
            <person name="Pan Y."/>
            <person name="Xia L."/>
            <person name="Li J."/>
            <person name="Zhao F."/>
            <person name="Cao W."/>
        </authorList>
    </citation>
    <scope>NUCLEOTIDE SEQUENCE</scope>
    <source>
        <strain evidence="1">Dsil-2018</strain>
    </source>
</reference>
<evidence type="ECO:0000313" key="1">
    <source>
        <dbReference type="EMBL" id="KAH7953086.1"/>
    </source>
</evidence>
<protein>
    <submittedName>
        <fullName evidence="1">Uncharacterized protein</fullName>
    </submittedName>
</protein>
<accession>A0ACB8CVF3</accession>
<proteinExistence type="predicted"/>
<dbReference type="EMBL" id="CM023473">
    <property type="protein sequence ID" value="KAH7953086.1"/>
    <property type="molecule type" value="Genomic_DNA"/>
</dbReference>
<comment type="caution">
    <text evidence="1">The sequence shown here is derived from an EMBL/GenBank/DDBJ whole genome shotgun (WGS) entry which is preliminary data.</text>
</comment>
<gene>
    <name evidence="1" type="ORF">HPB49_004336</name>
</gene>
<keyword evidence="2" id="KW-1185">Reference proteome</keyword>
<organism evidence="1 2">
    <name type="scientific">Dermacentor silvarum</name>
    <name type="common">Tick</name>
    <dbReference type="NCBI Taxonomy" id="543639"/>
    <lineage>
        <taxon>Eukaryota</taxon>
        <taxon>Metazoa</taxon>
        <taxon>Ecdysozoa</taxon>
        <taxon>Arthropoda</taxon>
        <taxon>Chelicerata</taxon>
        <taxon>Arachnida</taxon>
        <taxon>Acari</taxon>
        <taxon>Parasitiformes</taxon>
        <taxon>Ixodida</taxon>
        <taxon>Ixodoidea</taxon>
        <taxon>Ixodidae</taxon>
        <taxon>Rhipicephalinae</taxon>
        <taxon>Dermacentor</taxon>
    </lineage>
</organism>
<sequence>MSLTHDDKHTLQQRLGITVCSEELRLTDCVKGIILCYKKRNEGTARIQRTWSREAPEKCGSLQPSANAKPTQERNKKIIQGFQGPLMGSAMRFMCLLFSCFSLPPRCRLCKSPGSVALRSRLQIVLEAVRSHDDACLFAVPLDETMCPGYFSTVKEPMDLTMITERVDNGAYTCKEAFIGDFKRMVENCAFYNGLESEIATKGYRLWVAMLDALHTVCFDDDEDGEVDSNRDSDVSSGAGAACSPASRLYVPEHVRKPRPNASDQREDERTMPRTLRASRKTAAQRKSSPTRVQDEAAEGDDDDEDFVAPTVKRRRVGRPPKASRTRGRRRAASNATSRTPSVVKSPALEALSRATRKALEDSADLTYDICRLSGDFEANSDVAGYFPELNIAGTHSHPSDLLARFVGSPEESGGYTIAESPEASSESDSNDRSRHVSGDCSNNTDEPVNATDDGEAGGKQVDSRDDSGSDGNRNPDSNAPAAEVQHLAGDTDTTRSDRSTTEDFDRVLEETTTTASTEFRVSSISNAAECEERVSDVSREGAKGGATQEMAPPNTARPGTMASSSPFMGNRQGAYVQTSVATPPRCRSVPPLHFVAVNMRHAMRVPRSPGSCGRDDSDANATASAEPAEEGRSAASLGIREDRPSLVESREANADHTTAKPDGESESRELNSCRSDGETEVTKDSCSDTLCQVIDGCTDSTASTGHVAAGTDTDARDKTIGMSSEGSEETILQSVHSEKTTEEQAGASLPAGNLSPERIQVRDRWITRLQGDLQGAEQEFYCGLDSPKSSFSFSSGYLSEEALSPSMRYHSSSSPLPQLSPSRLSPLLPTSCQPPQKESTPPMQAEEAQPSTEREAACDSQPAKEVPPVDAASSRECSVVTDQPQRREPTAQPRSPPFGAPTPLQKMSALVAEIPSPTKRYGAFFPSPFVPPTTSVSATCGGGDQLRDGRDGVAFRPTYVNANHAGGLRPTPSSCITRPVPTQPMGAQRLPFSQEPIAYFIPAAGGHFQPIPVQHVARNSSGEGMVGPASVYDWPRSMGIPLQWGCPPIIYYPAELAGHAPQALFLPDLSPEAQRNALSSAPWLRSRRRTPDFSFHHPQQQHRHATALLQSAGHASHVPDGAHGSNAVTATTTSASATQTTSPPEKTRTLAARSTASAMWQHHRDFATHCQMAQPLMVTAAGQLHHLTEAFYQQGR</sequence>
<name>A0ACB8CVF3_DERSI</name>
<dbReference type="Proteomes" id="UP000821865">
    <property type="component" value="Chromosome 4"/>
</dbReference>
<evidence type="ECO:0000313" key="2">
    <source>
        <dbReference type="Proteomes" id="UP000821865"/>
    </source>
</evidence>